<dbReference type="RefSeq" id="WP_285661909.1">
    <property type="nucleotide sequence ID" value="NZ_BSTX01000001.1"/>
</dbReference>
<dbReference type="Proteomes" id="UP001165079">
    <property type="component" value="Unassembled WGS sequence"/>
</dbReference>
<name>A0A9W6W895_9ACTN</name>
<keyword evidence="2" id="KW-1185">Reference proteome</keyword>
<protein>
    <recommendedName>
        <fullName evidence="3">NIPSNAP protein</fullName>
    </recommendedName>
</protein>
<accession>A0A9W6W895</accession>
<dbReference type="InterPro" id="IPR011008">
    <property type="entry name" value="Dimeric_a/b-barrel"/>
</dbReference>
<dbReference type="Gene3D" id="3.30.70.100">
    <property type="match status" value="1"/>
</dbReference>
<comment type="caution">
    <text evidence="1">The sequence shown here is derived from an EMBL/GenBank/DDBJ whole genome shotgun (WGS) entry which is preliminary data.</text>
</comment>
<evidence type="ECO:0000313" key="1">
    <source>
        <dbReference type="EMBL" id="GLZ76748.1"/>
    </source>
</evidence>
<evidence type="ECO:0008006" key="3">
    <source>
        <dbReference type="Google" id="ProtNLM"/>
    </source>
</evidence>
<organism evidence="1 2">
    <name type="scientific">Actinorhabdospora filicis</name>
    <dbReference type="NCBI Taxonomy" id="1785913"/>
    <lineage>
        <taxon>Bacteria</taxon>
        <taxon>Bacillati</taxon>
        <taxon>Actinomycetota</taxon>
        <taxon>Actinomycetes</taxon>
        <taxon>Micromonosporales</taxon>
        <taxon>Micromonosporaceae</taxon>
        <taxon>Actinorhabdospora</taxon>
    </lineage>
</organism>
<sequence>MVIEIRTYRLKPGTAEEFIRVAREEVLPLLAAAGLRVRTVGRSLVAENGHEEAYLVREFDSIEELERLETAFYGGDAWREGPRDAIVSRILSYHSVVLDGAELGL</sequence>
<gene>
    <name evidence="1" type="ORF">Afil01_15550</name>
</gene>
<dbReference type="SUPFAM" id="SSF54909">
    <property type="entry name" value="Dimeric alpha+beta barrel"/>
    <property type="match status" value="1"/>
</dbReference>
<evidence type="ECO:0000313" key="2">
    <source>
        <dbReference type="Proteomes" id="UP001165079"/>
    </source>
</evidence>
<dbReference type="EMBL" id="BSTX01000001">
    <property type="protein sequence ID" value="GLZ76748.1"/>
    <property type="molecule type" value="Genomic_DNA"/>
</dbReference>
<reference evidence="1" key="1">
    <citation type="submission" date="2023-03" db="EMBL/GenBank/DDBJ databases">
        <title>Actinorhabdospora filicis NBRC 111898.</title>
        <authorList>
            <person name="Ichikawa N."/>
            <person name="Sato H."/>
            <person name="Tonouchi N."/>
        </authorList>
    </citation>
    <scope>NUCLEOTIDE SEQUENCE</scope>
    <source>
        <strain evidence="1">NBRC 111898</strain>
    </source>
</reference>
<proteinExistence type="predicted"/>
<dbReference type="AlphaFoldDB" id="A0A9W6W895"/>